<accession>A0A5M6HVM4</accession>
<dbReference type="InterPro" id="IPR017896">
    <property type="entry name" value="4Fe4S_Fe-S-bd"/>
</dbReference>
<feature type="domain" description="4Fe-4S ferredoxin-type" evidence="4">
    <location>
        <begin position="208"/>
        <end position="230"/>
    </location>
</feature>
<dbReference type="SUPFAM" id="SSF46548">
    <property type="entry name" value="alpha-helical ferredoxin"/>
    <property type="match status" value="1"/>
</dbReference>
<dbReference type="PROSITE" id="PS51379">
    <property type="entry name" value="4FE4S_FER_2"/>
    <property type="match status" value="2"/>
</dbReference>
<dbReference type="PROSITE" id="PS00198">
    <property type="entry name" value="4FE4S_FER_1"/>
    <property type="match status" value="2"/>
</dbReference>
<dbReference type="Gene3D" id="1.10.1060.10">
    <property type="entry name" value="Alpha-helical ferredoxin"/>
    <property type="match status" value="1"/>
</dbReference>
<dbReference type="OrthoDB" id="7595207at2"/>
<reference evidence="5 6" key="1">
    <citation type="submission" date="2019-09" db="EMBL/GenBank/DDBJ databases">
        <title>Draft Whole-Genome sequence of Blastochloris sulfoviridis DSM 729.</title>
        <authorList>
            <person name="Meyer T.E."/>
            <person name="Kyndt J.A."/>
        </authorList>
    </citation>
    <scope>NUCLEOTIDE SEQUENCE [LARGE SCALE GENOMIC DNA]</scope>
    <source>
        <strain evidence="5 6">DSM 729</strain>
    </source>
</reference>
<evidence type="ECO:0000256" key="1">
    <source>
        <dbReference type="ARBA" id="ARBA00022723"/>
    </source>
</evidence>
<dbReference type="GO" id="GO:0051536">
    <property type="term" value="F:iron-sulfur cluster binding"/>
    <property type="evidence" value="ECO:0007669"/>
    <property type="project" value="UniProtKB-KW"/>
</dbReference>
<keyword evidence="1" id="KW-0479">Metal-binding</keyword>
<dbReference type="Pfam" id="PF00037">
    <property type="entry name" value="Fer4"/>
    <property type="match status" value="1"/>
</dbReference>
<evidence type="ECO:0000313" key="6">
    <source>
        <dbReference type="Proteomes" id="UP000323886"/>
    </source>
</evidence>
<proteinExistence type="predicted"/>
<gene>
    <name evidence="5" type="ORF">F1193_11165</name>
</gene>
<dbReference type="InterPro" id="IPR017900">
    <property type="entry name" value="4Fe4S_Fe_S_CS"/>
</dbReference>
<evidence type="ECO:0000256" key="2">
    <source>
        <dbReference type="ARBA" id="ARBA00023004"/>
    </source>
</evidence>
<dbReference type="EMBL" id="VWPL01000018">
    <property type="protein sequence ID" value="KAA5599932.1"/>
    <property type="molecule type" value="Genomic_DNA"/>
</dbReference>
<name>A0A5M6HVM4_9HYPH</name>
<comment type="caution">
    <text evidence="5">The sequence shown here is derived from an EMBL/GenBank/DDBJ whole genome shotgun (WGS) entry which is preliminary data.</text>
</comment>
<dbReference type="Proteomes" id="UP000323886">
    <property type="component" value="Unassembled WGS sequence"/>
</dbReference>
<keyword evidence="2" id="KW-0408">Iron</keyword>
<organism evidence="5 6">
    <name type="scientific">Blastochloris sulfoviridis</name>
    <dbReference type="NCBI Taxonomy" id="50712"/>
    <lineage>
        <taxon>Bacteria</taxon>
        <taxon>Pseudomonadati</taxon>
        <taxon>Pseudomonadota</taxon>
        <taxon>Alphaproteobacteria</taxon>
        <taxon>Hyphomicrobiales</taxon>
        <taxon>Blastochloridaceae</taxon>
        <taxon>Blastochloris</taxon>
    </lineage>
</organism>
<dbReference type="GO" id="GO:0046872">
    <property type="term" value="F:metal ion binding"/>
    <property type="evidence" value="ECO:0007669"/>
    <property type="project" value="UniProtKB-KW"/>
</dbReference>
<dbReference type="AlphaFoldDB" id="A0A5M6HVM4"/>
<keyword evidence="6" id="KW-1185">Reference proteome</keyword>
<feature type="domain" description="4Fe-4S ferredoxin-type" evidence="4">
    <location>
        <begin position="277"/>
        <end position="307"/>
    </location>
</feature>
<dbReference type="InterPro" id="IPR009051">
    <property type="entry name" value="Helical_ferredxn"/>
</dbReference>
<evidence type="ECO:0000256" key="3">
    <source>
        <dbReference type="ARBA" id="ARBA00023014"/>
    </source>
</evidence>
<evidence type="ECO:0000259" key="4">
    <source>
        <dbReference type="PROSITE" id="PS51379"/>
    </source>
</evidence>
<sequence length="344" mass="37985">MIPVEDIRARAKDLLQSGKVRAVLGYRRSTAGLLAEPAFMTTADETAALVLDPTCVGNLALYLVNEKKRMKHARQSDKRPLGIVAKGCDSRAITVLLQENHIRRDEVIVLGVSCETGGMIDTRKLNKALRGKGATSAHFEGEGGVRVSYVGGGTILPGKDVLADRCLECAKSYPLDADFFFGEKVDERPYGPRFAAVSAIAEKGSEERSAFWDAHFERCIRCYACRAVCPMCYCDECVVDSTNFIVGPTTSADEKADRVRWINRSATPSENAMYHMVRAMHLAGRCIDCGECERVCPVNIPLRLLNTMLEREALEMFQYTPGIDAEQPSLISSFRDGDPNDFVR</sequence>
<evidence type="ECO:0000313" key="5">
    <source>
        <dbReference type="EMBL" id="KAA5599932.1"/>
    </source>
</evidence>
<keyword evidence="3" id="KW-0411">Iron-sulfur</keyword>
<protein>
    <submittedName>
        <fullName evidence="5">Hydrogenase</fullName>
    </submittedName>
</protein>
<dbReference type="RefSeq" id="WP_150097768.1">
    <property type="nucleotide sequence ID" value="NZ_VWPL01000018.1"/>
</dbReference>